<organism evidence="2 3">
    <name type="scientific">Staphylotrichum longicolle</name>
    <dbReference type="NCBI Taxonomy" id="669026"/>
    <lineage>
        <taxon>Eukaryota</taxon>
        <taxon>Fungi</taxon>
        <taxon>Dikarya</taxon>
        <taxon>Ascomycota</taxon>
        <taxon>Pezizomycotina</taxon>
        <taxon>Sordariomycetes</taxon>
        <taxon>Sordariomycetidae</taxon>
        <taxon>Sordariales</taxon>
        <taxon>Chaetomiaceae</taxon>
        <taxon>Staphylotrichum</taxon>
    </lineage>
</organism>
<evidence type="ECO:0000313" key="3">
    <source>
        <dbReference type="Proteomes" id="UP001197093"/>
    </source>
</evidence>
<evidence type="ECO:0000256" key="1">
    <source>
        <dbReference type="SAM" id="MobiDB-lite"/>
    </source>
</evidence>
<reference evidence="2" key="1">
    <citation type="submission" date="2023-02" db="EMBL/GenBank/DDBJ databases">
        <authorList>
            <person name="Palmer J.M."/>
        </authorList>
    </citation>
    <scope>NUCLEOTIDE SEQUENCE</scope>
    <source>
        <strain evidence="2">FW57</strain>
    </source>
</reference>
<comment type="caution">
    <text evidence="2">The sequence shown here is derived from an EMBL/GenBank/DDBJ whole genome shotgun (WGS) entry which is preliminary data.</text>
</comment>
<gene>
    <name evidence="2" type="ORF">NEMBOFW57_003494</name>
</gene>
<dbReference type="AlphaFoldDB" id="A0AAD4F4R6"/>
<dbReference type="Proteomes" id="UP001197093">
    <property type="component" value="Unassembled WGS sequence"/>
</dbReference>
<proteinExistence type="predicted"/>
<keyword evidence="3" id="KW-1185">Reference proteome</keyword>
<evidence type="ECO:0000313" key="2">
    <source>
        <dbReference type="EMBL" id="KAG7293443.1"/>
    </source>
</evidence>
<protein>
    <submittedName>
        <fullName evidence="2">Uncharacterized protein</fullName>
    </submittedName>
</protein>
<feature type="region of interest" description="Disordered" evidence="1">
    <location>
        <begin position="1"/>
        <end position="24"/>
    </location>
</feature>
<name>A0AAD4F4R6_9PEZI</name>
<dbReference type="EMBL" id="JAHCVI010000001">
    <property type="protein sequence ID" value="KAG7293443.1"/>
    <property type="molecule type" value="Genomic_DNA"/>
</dbReference>
<accession>A0AAD4F4R6</accession>
<sequence>MSEAGADAFSPLGGPGAEDPIEWPPSVVDWDELNSCTDNGMVHHQHAPTGFDSSKLQSWLVDPNRPWSAAAEQFRFPEHRGRALAEIDGMYAGLTFLDKVEKDDGAAWLGSLAVFDDVSLLALGSQHHRIDGHAADMALDDLCADAEEPNSAAQKPTDMGRAWEGLQSLKRGMQDEFQRFHAMACGSAYPSIRKLHEQLRSYKALADRGTLVYRDVLDGGVPDTLADIFAFASLSHAISEILVRQGRMQETDILTGLQRWRDCIHDSDEKDAFDMLVSSMWPSRWASPPLQRQPPSFDPHGREGSLHVAENSGNHSNFLEPVAASIAAEIGRLPKNLSDPGQPRAVQPLSMEEEVLGVTDLTEQEFSFSQLRSLGDHGNVYVAPKDLNDTRDVEWWRVVWLRDPEYPIPRYAAERASPYTSPVGIGLPDLGLPIPSDRMPPILASSPSSSRSQRLLQFQDTDNGAGCAVQNLRNTVAFLAVFVFVKNTGEYLFLLSGSGKTVARSRSGSAYAHERSKAENRLRKGFFEPLKSADAKDARFLALLAVAEKFVALGLLRTDEEVQDYLLTVAKVSGTNSA</sequence>